<reference evidence="2 3" key="2">
    <citation type="submission" date="2018-11" db="EMBL/GenBank/DDBJ databases">
        <authorList>
            <consortium name="Pathogen Informatics"/>
        </authorList>
    </citation>
    <scope>NUCLEOTIDE SEQUENCE [LARGE SCALE GENOMIC DNA]</scope>
</reference>
<dbReference type="WBParaSite" id="NBR_0001928901-mRNA-1">
    <property type="protein sequence ID" value="NBR_0001928901-mRNA-1"/>
    <property type="gene ID" value="NBR_0001928901"/>
</dbReference>
<evidence type="ECO:0000313" key="2">
    <source>
        <dbReference type="EMBL" id="VDL83019.1"/>
    </source>
</evidence>
<gene>
    <name evidence="2" type="ORF">NBR_LOCUS19290</name>
</gene>
<evidence type="ECO:0000313" key="3">
    <source>
        <dbReference type="Proteomes" id="UP000271162"/>
    </source>
</evidence>
<feature type="domain" description="Tyrosine-protein phosphatase" evidence="1">
    <location>
        <begin position="24"/>
        <end position="100"/>
    </location>
</feature>
<dbReference type="PANTHER" id="PTHR46163:SF5">
    <property type="entry name" value="TYROSINE-PROTEIN PHOSPHATASE"/>
    <property type="match status" value="1"/>
</dbReference>
<dbReference type="STRING" id="27835.A0A0N4YPW8"/>
<dbReference type="SUPFAM" id="SSF52799">
    <property type="entry name" value="(Phosphotyrosine protein) phosphatases II"/>
    <property type="match status" value="1"/>
</dbReference>
<dbReference type="Proteomes" id="UP000271162">
    <property type="component" value="Unassembled WGS sequence"/>
</dbReference>
<dbReference type="Gene3D" id="3.90.190.10">
    <property type="entry name" value="Protein tyrosine phosphatase superfamily"/>
    <property type="match status" value="1"/>
</dbReference>
<organism evidence="4">
    <name type="scientific">Nippostrongylus brasiliensis</name>
    <name type="common">Rat hookworm</name>
    <dbReference type="NCBI Taxonomy" id="27835"/>
    <lineage>
        <taxon>Eukaryota</taxon>
        <taxon>Metazoa</taxon>
        <taxon>Ecdysozoa</taxon>
        <taxon>Nematoda</taxon>
        <taxon>Chromadorea</taxon>
        <taxon>Rhabditida</taxon>
        <taxon>Rhabditina</taxon>
        <taxon>Rhabditomorpha</taxon>
        <taxon>Strongyloidea</taxon>
        <taxon>Heligmosomidae</taxon>
        <taxon>Nippostrongylus</taxon>
    </lineage>
</organism>
<proteinExistence type="predicted"/>
<dbReference type="InterPro" id="IPR029021">
    <property type="entry name" value="Prot-tyrosine_phosphatase-like"/>
</dbReference>
<protein>
    <submittedName>
        <fullName evidence="4">Tyrosine-protein phosphatase domain-containing protein</fullName>
    </submittedName>
</protein>
<evidence type="ECO:0000313" key="4">
    <source>
        <dbReference type="WBParaSite" id="NBR_0001928901-mRNA-1"/>
    </source>
</evidence>
<keyword evidence="3" id="KW-1185">Reference proteome</keyword>
<dbReference type="InterPro" id="IPR052782">
    <property type="entry name" value="Oocyte-zygote_transition_reg"/>
</dbReference>
<dbReference type="EMBL" id="UYSL01024053">
    <property type="protein sequence ID" value="VDL83019.1"/>
    <property type="molecule type" value="Genomic_DNA"/>
</dbReference>
<dbReference type="PANTHER" id="PTHR46163">
    <property type="entry name" value="TYROSINE-PROTEIN PHOSPHATASE-RELATED"/>
    <property type="match status" value="1"/>
</dbReference>
<dbReference type="Pfam" id="PF00102">
    <property type="entry name" value="Y_phosphatase"/>
    <property type="match status" value="1"/>
</dbReference>
<name>A0A0N4YPW8_NIPBR</name>
<reference evidence="4" key="1">
    <citation type="submission" date="2017-02" db="UniProtKB">
        <authorList>
            <consortium name="WormBaseParasite"/>
        </authorList>
    </citation>
    <scope>IDENTIFICATION</scope>
</reference>
<accession>A0A0N4YPW8</accession>
<sequence length="100" mass="11791">MKWRQKRNAEQLEDDGCPRRVEGLKKQFKDGLSNYRAPDDKYKFPSFTAHPTKNRYQDIVCLEDTRVKLTLNVPPATDYIHANWVKFEGHDKVFIATQVH</sequence>
<dbReference type="PROSITE" id="PS50055">
    <property type="entry name" value="TYR_PHOSPHATASE_PTP"/>
    <property type="match status" value="1"/>
</dbReference>
<dbReference type="AlphaFoldDB" id="A0A0N4YPW8"/>
<dbReference type="GO" id="GO:0004725">
    <property type="term" value="F:protein tyrosine phosphatase activity"/>
    <property type="evidence" value="ECO:0007669"/>
    <property type="project" value="InterPro"/>
</dbReference>
<dbReference type="InterPro" id="IPR000242">
    <property type="entry name" value="PTP_cat"/>
</dbReference>
<evidence type="ECO:0000259" key="1">
    <source>
        <dbReference type="PROSITE" id="PS50055"/>
    </source>
</evidence>